<dbReference type="GO" id="GO:0016787">
    <property type="term" value="F:hydrolase activity"/>
    <property type="evidence" value="ECO:0007669"/>
    <property type="project" value="UniProtKB-KW"/>
</dbReference>
<dbReference type="Pfam" id="PF08696">
    <property type="entry name" value="Dna2"/>
    <property type="match status" value="1"/>
</dbReference>
<evidence type="ECO:0000256" key="5">
    <source>
        <dbReference type="ARBA" id="ARBA00022741"/>
    </source>
</evidence>
<evidence type="ECO:0000256" key="4">
    <source>
        <dbReference type="ARBA" id="ARBA00022723"/>
    </source>
</evidence>
<keyword evidence="12" id="KW-1185">Reference proteome</keyword>
<evidence type="ECO:0000256" key="7">
    <source>
        <dbReference type="ARBA" id="ARBA00022806"/>
    </source>
</evidence>
<reference evidence="13" key="1">
    <citation type="submission" date="2022-11" db="UniProtKB">
        <authorList>
            <consortium name="WormBaseParasite"/>
        </authorList>
    </citation>
    <scope>IDENTIFICATION</scope>
</reference>
<dbReference type="GO" id="GO:0004518">
    <property type="term" value="F:nuclease activity"/>
    <property type="evidence" value="ECO:0007669"/>
    <property type="project" value="UniProtKB-KW"/>
</dbReference>
<protein>
    <submittedName>
        <fullName evidence="13">DNA replication ATP-dependent helicase/nuclease DNA2</fullName>
    </submittedName>
</protein>
<keyword evidence="3" id="KW-0540">Nuclease</keyword>
<evidence type="ECO:0000256" key="3">
    <source>
        <dbReference type="ARBA" id="ARBA00022722"/>
    </source>
</evidence>
<evidence type="ECO:0000313" key="13">
    <source>
        <dbReference type="WBParaSite" id="PSU_v2.g21118.t1"/>
    </source>
</evidence>
<evidence type="ECO:0000256" key="9">
    <source>
        <dbReference type="ARBA" id="ARBA00023004"/>
    </source>
</evidence>
<dbReference type="AlphaFoldDB" id="A0A914YUG2"/>
<evidence type="ECO:0000256" key="2">
    <source>
        <dbReference type="ARBA" id="ARBA00007913"/>
    </source>
</evidence>
<evidence type="ECO:0000256" key="8">
    <source>
        <dbReference type="ARBA" id="ARBA00022840"/>
    </source>
</evidence>
<keyword evidence="9" id="KW-0408">Iron</keyword>
<dbReference type="InterPro" id="IPR011604">
    <property type="entry name" value="PDDEXK-like_dom_sf"/>
</dbReference>
<dbReference type="GO" id="GO:0004386">
    <property type="term" value="F:helicase activity"/>
    <property type="evidence" value="ECO:0007669"/>
    <property type="project" value="UniProtKB-KW"/>
</dbReference>
<evidence type="ECO:0000256" key="10">
    <source>
        <dbReference type="ARBA" id="ARBA00023014"/>
    </source>
</evidence>
<dbReference type="Gene3D" id="3.90.320.10">
    <property type="match status" value="1"/>
</dbReference>
<dbReference type="GO" id="GO:0005524">
    <property type="term" value="F:ATP binding"/>
    <property type="evidence" value="ECO:0007669"/>
    <property type="project" value="UniProtKB-KW"/>
</dbReference>
<feature type="domain" description="DNA replication factor Dna2 N-terminal" evidence="11">
    <location>
        <begin position="1"/>
        <end position="114"/>
    </location>
</feature>
<comment type="similarity">
    <text evidence="2">Belongs to the DNA2/NAM7 helicase family.</text>
</comment>
<dbReference type="GO" id="GO:0046872">
    <property type="term" value="F:metal ion binding"/>
    <property type="evidence" value="ECO:0007669"/>
    <property type="project" value="UniProtKB-KW"/>
</dbReference>
<dbReference type="Proteomes" id="UP000887577">
    <property type="component" value="Unplaced"/>
</dbReference>
<keyword evidence="7" id="KW-0347">Helicase</keyword>
<evidence type="ECO:0000256" key="6">
    <source>
        <dbReference type="ARBA" id="ARBA00022801"/>
    </source>
</evidence>
<name>A0A914YUG2_9BILA</name>
<keyword evidence="6" id="KW-0378">Hydrolase</keyword>
<accession>A0A914YUG2</accession>
<evidence type="ECO:0000313" key="12">
    <source>
        <dbReference type="Proteomes" id="UP000887577"/>
    </source>
</evidence>
<keyword evidence="10" id="KW-0411">Iron-sulfur</keyword>
<dbReference type="PANTHER" id="PTHR36531:SF6">
    <property type="entry name" value="DNA REPLICATION ATP-DEPENDENT HELICASE_NUCLEASE DNA2"/>
    <property type="match status" value="1"/>
</dbReference>
<dbReference type="InterPro" id="IPR051827">
    <property type="entry name" value="Cas4_exonuclease"/>
</dbReference>
<keyword evidence="8" id="KW-0067">ATP-binding</keyword>
<dbReference type="GO" id="GO:0051536">
    <property type="term" value="F:iron-sulfur cluster binding"/>
    <property type="evidence" value="ECO:0007669"/>
    <property type="project" value="UniProtKB-KW"/>
</dbReference>
<keyword evidence="5" id="KW-0547">Nucleotide-binding</keyword>
<dbReference type="WBParaSite" id="PSU_v2.g21118.t1">
    <property type="protein sequence ID" value="PSU_v2.g21118.t1"/>
    <property type="gene ID" value="PSU_v2.g21118"/>
</dbReference>
<comment type="cofactor">
    <cofactor evidence="1">
        <name>[4Fe-4S] cluster</name>
        <dbReference type="ChEBI" id="CHEBI:49883"/>
    </cofactor>
</comment>
<keyword evidence="4" id="KW-0479">Metal-binding</keyword>
<proteinExistence type="inferred from homology"/>
<evidence type="ECO:0000259" key="11">
    <source>
        <dbReference type="Pfam" id="PF08696"/>
    </source>
</evidence>
<sequence>MTLGIVCHELFQSVLRRQPKIVSPAWLLAEFRRAILPKLILDLVILDVTIEQFEAQLKPYLTNITTWMRSFLPAPFGKNTPLSDGNKISDIEDIEMNIWSNGIGIKGKIDVALRTAKNRVIPLELKTGKSSYSIDHHAQVLMYAVLLSELDDGKLDSGVLLYLKDGTETIVTPSVADLKGILQTRNGMATFSRALNIEFFPEPKVETRFCGKCQFSRHCTVLQKLATTKSMAISEEMEKFTNNSTFHLTENELEYSKQWLEWTFMEWKADRKRKNMDGIFMETPKQRESNGTCLSNVILEKYEKKEDGIIWFTFVKQSKEKLPSNVLEMSELVVISTDEIVAVQTGVVIDRQGTEVFINNTVT</sequence>
<evidence type="ECO:0000256" key="1">
    <source>
        <dbReference type="ARBA" id="ARBA00001966"/>
    </source>
</evidence>
<organism evidence="12 13">
    <name type="scientific">Panagrolaimus superbus</name>
    <dbReference type="NCBI Taxonomy" id="310955"/>
    <lineage>
        <taxon>Eukaryota</taxon>
        <taxon>Metazoa</taxon>
        <taxon>Ecdysozoa</taxon>
        <taxon>Nematoda</taxon>
        <taxon>Chromadorea</taxon>
        <taxon>Rhabditida</taxon>
        <taxon>Tylenchina</taxon>
        <taxon>Panagrolaimomorpha</taxon>
        <taxon>Panagrolaimoidea</taxon>
        <taxon>Panagrolaimidae</taxon>
        <taxon>Panagrolaimus</taxon>
    </lineage>
</organism>
<dbReference type="InterPro" id="IPR014808">
    <property type="entry name" value="DNA_replication_fac_Dna2_N"/>
</dbReference>
<dbReference type="PANTHER" id="PTHR36531">
    <property type="entry name" value="CRISPR-ASSOCIATED EXONUCLEASE CAS4"/>
    <property type="match status" value="1"/>
</dbReference>